<dbReference type="Proteomes" id="UP000215459">
    <property type="component" value="Unassembled WGS sequence"/>
</dbReference>
<evidence type="ECO:0000256" key="2">
    <source>
        <dbReference type="SAM" id="Phobius"/>
    </source>
</evidence>
<keyword evidence="2" id="KW-1133">Transmembrane helix</keyword>
<feature type="transmembrane region" description="Helical" evidence="2">
    <location>
        <begin position="12"/>
        <end position="32"/>
    </location>
</feature>
<feature type="coiled-coil region" evidence="1">
    <location>
        <begin position="45"/>
        <end position="86"/>
    </location>
</feature>
<name>A0A235BC05_9BACL</name>
<evidence type="ECO:0000256" key="1">
    <source>
        <dbReference type="SAM" id="Coils"/>
    </source>
</evidence>
<keyword evidence="2" id="KW-0812">Transmembrane</keyword>
<organism evidence="3 4">
    <name type="scientific">Paludifilum halophilum</name>
    <dbReference type="NCBI Taxonomy" id="1642702"/>
    <lineage>
        <taxon>Bacteria</taxon>
        <taxon>Bacillati</taxon>
        <taxon>Bacillota</taxon>
        <taxon>Bacilli</taxon>
        <taxon>Bacillales</taxon>
        <taxon>Thermoactinomycetaceae</taxon>
        <taxon>Paludifilum</taxon>
    </lineage>
</organism>
<evidence type="ECO:0000313" key="3">
    <source>
        <dbReference type="EMBL" id="OYD09818.1"/>
    </source>
</evidence>
<reference evidence="3 4" key="1">
    <citation type="submission" date="2017-07" db="EMBL/GenBank/DDBJ databases">
        <title>The genome sequence of Paludifilum halophilum highlights mechanisms for microbial adaptation to high salt environemnts.</title>
        <authorList>
            <person name="Belbahri L."/>
        </authorList>
    </citation>
    <scope>NUCLEOTIDE SEQUENCE [LARGE SCALE GENOMIC DNA]</scope>
    <source>
        <strain evidence="3 4">DSM 102817</strain>
    </source>
</reference>
<keyword evidence="1" id="KW-0175">Coiled coil</keyword>
<comment type="caution">
    <text evidence="3">The sequence shown here is derived from an EMBL/GenBank/DDBJ whole genome shotgun (WGS) entry which is preliminary data.</text>
</comment>
<accession>A0A235BC05</accession>
<dbReference type="OrthoDB" id="2988017at2"/>
<keyword evidence="4" id="KW-1185">Reference proteome</keyword>
<dbReference type="GO" id="GO:0055070">
    <property type="term" value="P:copper ion homeostasis"/>
    <property type="evidence" value="ECO:0007669"/>
    <property type="project" value="InterPro"/>
</dbReference>
<gene>
    <name evidence="3" type="ORF">CHM34_02160</name>
</gene>
<dbReference type="EMBL" id="NOWF01000001">
    <property type="protein sequence ID" value="OYD09818.1"/>
    <property type="molecule type" value="Genomic_DNA"/>
</dbReference>
<proteinExistence type="predicted"/>
<dbReference type="InterPro" id="IPR021522">
    <property type="entry name" value="MctB"/>
</dbReference>
<evidence type="ECO:0008006" key="5">
    <source>
        <dbReference type="Google" id="ProtNLM"/>
    </source>
</evidence>
<dbReference type="Pfam" id="PF11382">
    <property type="entry name" value="MctB"/>
    <property type="match status" value="1"/>
</dbReference>
<sequence length="218" mass="24967">MWCHVLSNRYHLITIVAVFFSLGTGILLGGTLGRPWLQEHQRSLVYRMEQRYDEARQANLQLEKKIESLEKQLNQQTRNHQETLERLSAGQLKGRRVLIWDRDTREGEALKQTIQKAGGMADVSDVFPDPNRYDVLVFLTEPDSAAAEDSPKIDEAYRTFSGPVILRYRDQPTEPVWSGTFTGRLIPFQGAISRDSLNMYRLVCLIRNVTKGKGEKTS</sequence>
<protein>
    <recommendedName>
        <fullName evidence="5">Copper transporter</fullName>
    </recommendedName>
</protein>
<dbReference type="GO" id="GO:0016020">
    <property type="term" value="C:membrane"/>
    <property type="evidence" value="ECO:0007669"/>
    <property type="project" value="InterPro"/>
</dbReference>
<evidence type="ECO:0000313" key="4">
    <source>
        <dbReference type="Proteomes" id="UP000215459"/>
    </source>
</evidence>
<dbReference type="AlphaFoldDB" id="A0A235BC05"/>
<keyword evidence="2" id="KW-0472">Membrane</keyword>